<name>A0A9D2GIW9_9FIRM</name>
<reference evidence="1" key="2">
    <citation type="submission" date="2021-04" db="EMBL/GenBank/DDBJ databases">
        <authorList>
            <person name="Gilroy R."/>
        </authorList>
    </citation>
    <scope>NUCLEOTIDE SEQUENCE</scope>
    <source>
        <strain evidence="1">ChiBcec1-1093</strain>
    </source>
</reference>
<dbReference type="EMBL" id="DXBC01000112">
    <property type="protein sequence ID" value="HIZ79561.1"/>
    <property type="molecule type" value="Genomic_DNA"/>
</dbReference>
<evidence type="ECO:0000313" key="2">
    <source>
        <dbReference type="Proteomes" id="UP000824101"/>
    </source>
</evidence>
<evidence type="ECO:0000313" key="1">
    <source>
        <dbReference type="EMBL" id="HIZ79561.1"/>
    </source>
</evidence>
<reference evidence="1" key="1">
    <citation type="journal article" date="2021" name="PeerJ">
        <title>Extensive microbial diversity within the chicken gut microbiome revealed by metagenomics and culture.</title>
        <authorList>
            <person name="Gilroy R."/>
            <person name="Ravi A."/>
            <person name="Getino M."/>
            <person name="Pursley I."/>
            <person name="Horton D.L."/>
            <person name="Alikhan N.F."/>
            <person name="Baker D."/>
            <person name="Gharbi K."/>
            <person name="Hall N."/>
            <person name="Watson M."/>
            <person name="Adriaenssens E.M."/>
            <person name="Foster-Nyarko E."/>
            <person name="Jarju S."/>
            <person name="Secka A."/>
            <person name="Antonio M."/>
            <person name="Oren A."/>
            <person name="Chaudhuri R.R."/>
            <person name="La Ragione R."/>
            <person name="Hildebrand F."/>
            <person name="Pallen M.J."/>
        </authorList>
    </citation>
    <scope>NUCLEOTIDE SEQUENCE</scope>
    <source>
        <strain evidence="1">ChiBcec1-1093</strain>
    </source>
</reference>
<dbReference type="InterPro" id="IPR024523">
    <property type="entry name" value="DUF3793"/>
</dbReference>
<dbReference type="Pfam" id="PF12672">
    <property type="entry name" value="DUF3793"/>
    <property type="match status" value="1"/>
</dbReference>
<dbReference type="Proteomes" id="UP000824101">
    <property type="component" value="Unassembled WGS sequence"/>
</dbReference>
<sequence>MTAATFERQLAQHCSPAIAGIKPANIITFPSKDGYGSADIRRLTEIYNWRFREKDLNFRILCECSRRCLLMVYRPSLLERHMRRDEIREILEREGYDTESLEEMLKILESRMGESGSCEFPHEIGLFLGYPTEDVVGFMENRGQNYLYSCYWKVYSDVDRAKAWCSQWEKVRDGFVKVVDSGMSIYEMLRTGVVA</sequence>
<dbReference type="AlphaFoldDB" id="A0A9D2GIW9"/>
<accession>A0A9D2GIW9</accession>
<organism evidence="1 2">
    <name type="scientific">Candidatus Lachnoclostridium stercorigallinarum</name>
    <dbReference type="NCBI Taxonomy" id="2838634"/>
    <lineage>
        <taxon>Bacteria</taxon>
        <taxon>Bacillati</taxon>
        <taxon>Bacillota</taxon>
        <taxon>Clostridia</taxon>
        <taxon>Lachnospirales</taxon>
        <taxon>Lachnospiraceae</taxon>
    </lineage>
</organism>
<proteinExistence type="predicted"/>
<gene>
    <name evidence="1" type="ORF">IAA17_07220</name>
</gene>
<protein>
    <submittedName>
        <fullName evidence="1">DUF3793 family protein</fullName>
    </submittedName>
</protein>
<comment type="caution">
    <text evidence="1">The sequence shown here is derived from an EMBL/GenBank/DDBJ whole genome shotgun (WGS) entry which is preliminary data.</text>
</comment>